<dbReference type="GO" id="GO:0098636">
    <property type="term" value="C:protein complex involved in cell adhesion"/>
    <property type="evidence" value="ECO:0007669"/>
    <property type="project" value="TreeGrafter"/>
</dbReference>
<dbReference type="GO" id="GO:0070492">
    <property type="term" value="F:oligosaccharide binding"/>
    <property type="evidence" value="ECO:0007669"/>
    <property type="project" value="TreeGrafter"/>
</dbReference>
<dbReference type="GO" id="GO:0030247">
    <property type="term" value="F:polysaccharide binding"/>
    <property type="evidence" value="ECO:0007669"/>
    <property type="project" value="TreeGrafter"/>
</dbReference>
<dbReference type="SUPFAM" id="SSF141086">
    <property type="entry name" value="Agglutinin HPA-like"/>
    <property type="match status" value="1"/>
</dbReference>
<sequence>MLRLDNRNIGVDQGSMILFSDFEHDGVMWTGTGPRATTVKVRFSKPFRAPPVVTVGMSMWDMDQKTNARADISTGEITREGFEIVFKTWGDTRVARVRADWLAIGELPHEDDWEVY</sequence>
<dbReference type="InterPro" id="IPR037221">
    <property type="entry name" value="H-type_lectin_dom_sf"/>
</dbReference>
<gene>
    <name evidence="2" type="ORF">GGR17_000842</name>
</gene>
<dbReference type="PANTHER" id="PTHR46938">
    <property type="entry name" value="DISCOIDIN-1 SUBUNIT A-RELATED-RELATED"/>
    <property type="match status" value="1"/>
</dbReference>
<dbReference type="Proteomes" id="UP000585681">
    <property type="component" value="Unassembled WGS sequence"/>
</dbReference>
<dbReference type="InterPro" id="IPR052487">
    <property type="entry name" value="Galactose-binding_lectin"/>
</dbReference>
<dbReference type="AlphaFoldDB" id="A0A840C540"/>
<evidence type="ECO:0000313" key="3">
    <source>
        <dbReference type="Proteomes" id="UP000585681"/>
    </source>
</evidence>
<dbReference type="Gene3D" id="2.60.40.2080">
    <property type="match status" value="1"/>
</dbReference>
<dbReference type="GO" id="GO:0098609">
    <property type="term" value="P:cell-cell adhesion"/>
    <property type="evidence" value="ECO:0007669"/>
    <property type="project" value="TreeGrafter"/>
</dbReference>
<dbReference type="EMBL" id="JACIEQ010000001">
    <property type="protein sequence ID" value="MBB4021051.1"/>
    <property type="molecule type" value="Genomic_DNA"/>
</dbReference>
<protein>
    <recommendedName>
        <fullName evidence="1">H-type lectin domain-containing protein</fullName>
    </recommendedName>
</protein>
<comment type="caution">
    <text evidence="2">The sequence shown here is derived from an EMBL/GenBank/DDBJ whole genome shotgun (WGS) entry which is preliminary data.</text>
</comment>
<evidence type="ECO:0000313" key="2">
    <source>
        <dbReference type="EMBL" id="MBB4021051.1"/>
    </source>
</evidence>
<accession>A0A840C540</accession>
<organism evidence="2 3">
    <name type="scientific">Actibacterium naphthalenivorans</name>
    <dbReference type="NCBI Taxonomy" id="1614693"/>
    <lineage>
        <taxon>Bacteria</taxon>
        <taxon>Pseudomonadati</taxon>
        <taxon>Pseudomonadota</taxon>
        <taxon>Alphaproteobacteria</taxon>
        <taxon>Rhodobacterales</taxon>
        <taxon>Roseobacteraceae</taxon>
        <taxon>Actibacterium</taxon>
    </lineage>
</organism>
<dbReference type="Pfam" id="PF09458">
    <property type="entry name" value="H_lectin"/>
    <property type="match status" value="1"/>
</dbReference>
<dbReference type="GO" id="GO:0009986">
    <property type="term" value="C:cell surface"/>
    <property type="evidence" value="ECO:0007669"/>
    <property type="project" value="TreeGrafter"/>
</dbReference>
<dbReference type="GO" id="GO:0045335">
    <property type="term" value="C:phagocytic vesicle"/>
    <property type="evidence" value="ECO:0007669"/>
    <property type="project" value="TreeGrafter"/>
</dbReference>
<reference evidence="2" key="1">
    <citation type="submission" date="2020-08" db="EMBL/GenBank/DDBJ databases">
        <title>Genomic Encyclopedia of Type Strains, Phase IV (KMG-IV): sequencing the most valuable type-strain genomes for metagenomic binning, comparative biology and taxonomic classification.</title>
        <authorList>
            <person name="Goeker M."/>
        </authorList>
    </citation>
    <scope>NUCLEOTIDE SEQUENCE [LARGE SCALE GENOMIC DNA]</scope>
    <source>
        <strain evidence="2">DSM 105040</strain>
    </source>
</reference>
<evidence type="ECO:0000259" key="1">
    <source>
        <dbReference type="Pfam" id="PF09458"/>
    </source>
</evidence>
<proteinExistence type="predicted"/>
<name>A0A840C540_9RHOB</name>
<feature type="domain" description="H-type lectin" evidence="1">
    <location>
        <begin position="38"/>
        <end position="104"/>
    </location>
</feature>
<dbReference type="GO" id="GO:0046871">
    <property type="term" value="F:N-acetylgalactosamine binding"/>
    <property type="evidence" value="ECO:0007669"/>
    <property type="project" value="TreeGrafter"/>
</dbReference>
<keyword evidence="3" id="KW-1185">Reference proteome</keyword>
<dbReference type="InterPro" id="IPR019019">
    <property type="entry name" value="H-type_lectin_domain"/>
</dbReference>
<dbReference type="RefSeq" id="WP_054537964.1">
    <property type="nucleotide sequence ID" value="NZ_JACIEQ010000001.1"/>
</dbReference>